<gene>
    <name evidence="3" type="ORF">O0I10_009105</name>
</gene>
<proteinExistence type="predicted"/>
<accession>A0AAD7XZ09</accession>
<dbReference type="RefSeq" id="XP_058340150.1">
    <property type="nucleotide sequence ID" value="XM_058489102.1"/>
</dbReference>
<protein>
    <recommendedName>
        <fullName evidence="2">DUF6532 domain-containing protein</fullName>
    </recommendedName>
</protein>
<dbReference type="EMBL" id="JARTCD010000051">
    <property type="protein sequence ID" value="KAJ8655237.1"/>
    <property type="molecule type" value="Genomic_DNA"/>
</dbReference>
<name>A0AAD7XZ09_9FUNG</name>
<feature type="region of interest" description="Disordered" evidence="1">
    <location>
        <begin position="1"/>
        <end position="30"/>
    </location>
</feature>
<reference evidence="3 4" key="1">
    <citation type="submission" date="2023-03" db="EMBL/GenBank/DDBJ databases">
        <title>Genome sequence of Lichtheimia ornata CBS 291.66.</title>
        <authorList>
            <person name="Mohabir J.T."/>
            <person name="Shea T.P."/>
            <person name="Kurbessoian T."/>
            <person name="Berby B."/>
            <person name="Fontaine J."/>
            <person name="Livny J."/>
            <person name="Gnirke A."/>
            <person name="Stajich J.E."/>
            <person name="Cuomo C.A."/>
        </authorList>
    </citation>
    <scope>NUCLEOTIDE SEQUENCE [LARGE SCALE GENOMIC DNA]</scope>
    <source>
        <strain evidence="3">CBS 291.66</strain>
    </source>
</reference>
<dbReference type="InterPro" id="IPR045341">
    <property type="entry name" value="DUF6532"/>
</dbReference>
<dbReference type="GeneID" id="83216512"/>
<keyword evidence="4" id="KW-1185">Reference proteome</keyword>
<feature type="domain" description="DUF6532" evidence="2">
    <location>
        <begin position="85"/>
        <end position="238"/>
    </location>
</feature>
<evidence type="ECO:0000259" key="2">
    <source>
        <dbReference type="Pfam" id="PF20149"/>
    </source>
</evidence>
<comment type="caution">
    <text evidence="3">The sequence shown here is derived from an EMBL/GenBank/DDBJ whole genome shotgun (WGS) entry which is preliminary data.</text>
</comment>
<evidence type="ECO:0000256" key="1">
    <source>
        <dbReference type="SAM" id="MobiDB-lite"/>
    </source>
</evidence>
<dbReference type="Pfam" id="PF20149">
    <property type="entry name" value="DUF6532"/>
    <property type="match status" value="1"/>
</dbReference>
<sequence>MTEKTPREDKRHEEEGAECPSQRTLCSDNGNDGEECFDEECFDEEEHLAEEHTGPHVLQVKDIDNRRKSFCITENAGAEKWLQGEVRRFLYNKNPFPTDEECDDECVAMCRRFLKLDDDDDQKIIPSYKTTQVFFKSVSSIRGSVHTSTGRQLQAYEFDNTNLPDKCKERSRRQYRYPVDGVRFARENFRSTGALLQNKALGELIAKIFYNDIVGKARMPYPEKPLPIPLIAFSFCAILYRMTIAYDIKLIDPAMKSPFKRNSGYWYRMYHHTLKGKGSTEDEKIDWQAVQSVQTQVVRDLTGRSDDMSGVATKVLSATIVDGEYETSNDEA</sequence>
<dbReference type="Proteomes" id="UP001234581">
    <property type="component" value="Unassembled WGS sequence"/>
</dbReference>
<organism evidence="3 4">
    <name type="scientific">Lichtheimia ornata</name>
    <dbReference type="NCBI Taxonomy" id="688661"/>
    <lineage>
        <taxon>Eukaryota</taxon>
        <taxon>Fungi</taxon>
        <taxon>Fungi incertae sedis</taxon>
        <taxon>Mucoromycota</taxon>
        <taxon>Mucoromycotina</taxon>
        <taxon>Mucoromycetes</taxon>
        <taxon>Mucorales</taxon>
        <taxon>Lichtheimiaceae</taxon>
        <taxon>Lichtheimia</taxon>
    </lineage>
</organism>
<evidence type="ECO:0000313" key="4">
    <source>
        <dbReference type="Proteomes" id="UP001234581"/>
    </source>
</evidence>
<dbReference type="AlphaFoldDB" id="A0AAD7XZ09"/>
<evidence type="ECO:0000313" key="3">
    <source>
        <dbReference type="EMBL" id="KAJ8655237.1"/>
    </source>
</evidence>
<feature type="compositionally biased region" description="Basic and acidic residues" evidence="1">
    <location>
        <begin position="1"/>
        <end position="14"/>
    </location>
</feature>